<dbReference type="STRING" id="1675527.AIOL_001254"/>
<dbReference type="OrthoDB" id="6305173at2"/>
<sequence length="323" mass="34581">MADYTVGAIYEYTNNMAILTTGAGLTDPFNLVYMDADTTFVDGEDLTGSGNNYAGFVTLDVHTFGGVVQMDFPMVTGTGGDLGDINIVIPFGLAASVVVFPNTLDGTIIGEGGRVFFSGPNGLNSFTHCFAAGTKIRTTEGEIAVEALTNAHRVITAQGNDEPVKWVGRQTIRRQFQGEAAQNMVRITAGALGDGLPTADLTVTGDHGMVLDGMVVNASALVNGTTITRIPASDLPSRFTVYHVETEAHDVILAEGAPSETFIDTTGRRNYDNYAEYLETFGAERMIKEMPLLRISTPRLLPRALRERLGIATYNDAAHRMAG</sequence>
<dbReference type="SUPFAM" id="SSF51294">
    <property type="entry name" value="Hedgehog/intein (Hint) domain"/>
    <property type="match status" value="1"/>
</dbReference>
<accession>A0A0J9E0V5</accession>
<protein>
    <recommendedName>
        <fullName evidence="1">Hedgehog/Intein (Hint) domain-containing protein</fullName>
    </recommendedName>
</protein>
<dbReference type="RefSeq" id="WP_049642209.1">
    <property type="nucleotide sequence ID" value="NZ_LFTY01000002.1"/>
</dbReference>
<gene>
    <name evidence="2" type="ORF">AIOL_001254</name>
</gene>
<organism evidence="2 3">
    <name type="scientific">Candidatus Rhodobacter oscarellae</name>
    <dbReference type="NCBI Taxonomy" id="1675527"/>
    <lineage>
        <taxon>Bacteria</taxon>
        <taxon>Pseudomonadati</taxon>
        <taxon>Pseudomonadota</taxon>
        <taxon>Alphaproteobacteria</taxon>
        <taxon>Rhodobacterales</taxon>
        <taxon>Rhodobacter group</taxon>
        <taxon>Rhodobacter</taxon>
    </lineage>
</organism>
<dbReference type="Gene3D" id="2.170.16.10">
    <property type="entry name" value="Hedgehog/Intein (Hint) domain"/>
    <property type="match status" value="1"/>
</dbReference>
<reference evidence="2 3" key="1">
    <citation type="submission" date="2015-06" db="EMBL/GenBank/DDBJ databases">
        <title>Draft genome sequence of an Alphaproteobacteria species associated to the Mediterranean sponge Oscarella lobularis.</title>
        <authorList>
            <person name="Jourda C."/>
            <person name="Santini S."/>
            <person name="Claverie J.-M."/>
        </authorList>
    </citation>
    <scope>NUCLEOTIDE SEQUENCE [LARGE SCALE GENOMIC DNA]</scope>
    <source>
        <strain evidence="2">IGS</strain>
    </source>
</reference>
<dbReference type="Pfam" id="PF13403">
    <property type="entry name" value="Hint_2"/>
    <property type="match status" value="1"/>
</dbReference>
<dbReference type="AlphaFoldDB" id="A0A0J9E0V5"/>
<dbReference type="EMBL" id="LFTY01000002">
    <property type="protein sequence ID" value="KMW56302.1"/>
    <property type="molecule type" value="Genomic_DNA"/>
</dbReference>
<evidence type="ECO:0000313" key="2">
    <source>
        <dbReference type="EMBL" id="KMW56302.1"/>
    </source>
</evidence>
<evidence type="ECO:0000259" key="1">
    <source>
        <dbReference type="Pfam" id="PF13403"/>
    </source>
</evidence>
<feature type="domain" description="Hedgehog/Intein (Hint)" evidence="1">
    <location>
        <begin position="129"/>
        <end position="265"/>
    </location>
</feature>
<dbReference type="InterPro" id="IPR028992">
    <property type="entry name" value="Hedgehog/Intein_dom"/>
</dbReference>
<name>A0A0J9E0V5_9RHOB</name>
<keyword evidence="3" id="KW-1185">Reference proteome</keyword>
<evidence type="ECO:0000313" key="3">
    <source>
        <dbReference type="Proteomes" id="UP000037178"/>
    </source>
</evidence>
<comment type="caution">
    <text evidence="2">The sequence shown here is derived from an EMBL/GenBank/DDBJ whole genome shotgun (WGS) entry which is preliminary data.</text>
</comment>
<dbReference type="InterPro" id="IPR036844">
    <property type="entry name" value="Hint_dom_sf"/>
</dbReference>
<dbReference type="Proteomes" id="UP000037178">
    <property type="component" value="Unassembled WGS sequence"/>
</dbReference>
<dbReference type="PATRIC" id="fig|1675527.3.peg.1336"/>
<proteinExistence type="predicted"/>